<protein>
    <submittedName>
        <fullName evidence="2">DNAse I-like superfamily protein</fullName>
    </submittedName>
</protein>
<gene>
    <name evidence="2" type="ORF">STAS_17719</name>
</gene>
<dbReference type="PANTHER" id="PTHR33710:SF71">
    <property type="entry name" value="ENDONUCLEASE_EXONUCLEASE_PHOSPHATASE DOMAIN-CONTAINING PROTEIN"/>
    <property type="match status" value="1"/>
</dbReference>
<evidence type="ECO:0000313" key="2">
    <source>
        <dbReference type="EMBL" id="GER41012.1"/>
    </source>
</evidence>
<dbReference type="PANTHER" id="PTHR33710">
    <property type="entry name" value="BNAC02G09200D PROTEIN"/>
    <property type="match status" value="1"/>
</dbReference>
<dbReference type="Proteomes" id="UP000325081">
    <property type="component" value="Unassembled WGS sequence"/>
</dbReference>
<name>A0A5A7Q7Q6_STRAF</name>
<feature type="region of interest" description="Disordered" evidence="1">
    <location>
        <begin position="1"/>
        <end position="45"/>
    </location>
</feature>
<evidence type="ECO:0000256" key="1">
    <source>
        <dbReference type="SAM" id="MobiDB-lite"/>
    </source>
</evidence>
<organism evidence="2 3">
    <name type="scientific">Striga asiatica</name>
    <name type="common">Asiatic witchweed</name>
    <name type="synonym">Buchnera asiatica</name>
    <dbReference type="NCBI Taxonomy" id="4170"/>
    <lineage>
        <taxon>Eukaryota</taxon>
        <taxon>Viridiplantae</taxon>
        <taxon>Streptophyta</taxon>
        <taxon>Embryophyta</taxon>
        <taxon>Tracheophyta</taxon>
        <taxon>Spermatophyta</taxon>
        <taxon>Magnoliopsida</taxon>
        <taxon>eudicotyledons</taxon>
        <taxon>Gunneridae</taxon>
        <taxon>Pentapetalae</taxon>
        <taxon>asterids</taxon>
        <taxon>lamiids</taxon>
        <taxon>Lamiales</taxon>
        <taxon>Orobanchaceae</taxon>
        <taxon>Buchnereae</taxon>
        <taxon>Striga</taxon>
    </lineage>
</organism>
<accession>A0A5A7Q7Q6</accession>
<keyword evidence="3" id="KW-1185">Reference proteome</keyword>
<reference evidence="3" key="1">
    <citation type="journal article" date="2019" name="Curr. Biol.">
        <title>Genome Sequence of Striga asiatica Provides Insight into the Evolution of Plant Parasitism.</title>
        <authorList>
            <person name="Yoshida S."/>
            <person name="Kim S."/>
            <person name="Wafula E.K."/>
            <person name="Tanskanen J."/>
            <person name="Kim Y.M."/>
            <person name="Honaas L."/>
            <person name="Yang Z."/>
            <person name="Spallek T."/>
            <person name="Conn C.E."/>
            <person name="Ichihashi Y."/>
            <person name="Cheong K."/>
            <person name="Cui S."/>
            <person name="Der J.P."/>
            <person name="Gundlach H."/>
            <person name="Jiao Y."/>
            <person name="Hori C."/>
            <person name="Ishida J.K."/>
            <person name="Kasahara H."/>
            <person name="Kiba T."/>
            <person name="Kim M.S."/>
            <person name="Koo N."/>
            <person name="Laohavisit A."/>
            <person name="Lee Y.H."/>
            <person name="Lumba S."/>
            <person name="McCourt P."/>
            <person name="Mortimer J.C."/>
            <person name="Mutuku J.M."/>
            <person name="Nomura T."/>
            <person name="Sasaki-Sekimoto Y."/>
            <person name="Seto Y."/>
            <person name="Wang Y."/>
            <person name="Wakatake T."/>
            <person name="Sakakibara H."/>
            <person name="Demura T."/>
            <person name="Yamaguchi S."/>
            <person name="Yoneyama K."/>
            <person name="Manabe R.I."/>
            <person name="Nelson D.C."/>
            <person name="Schulman A.H."/>
            <person name="Timko M.P."/>
            <person name="dePamphilis C.W."/>
            <person name="Choi D."/>
            <person name="Shirasu K."/>
        </authorList>
    </citation>
    <scope>NUCLEOTIDE SEQUENCE [LARGE SCALE GENOMIC DNA]</scope>
    <source>
        <strain evidence="3">cv. UVA1</strain>
    </source>
</reference>
<proteinExistence type="predicted"/>
<sequence>MANQPQPRDDGQDAKQNQITPMITVPRKAKTQQFKGGGSQPEVAPQCPKPWCGVVEVWVDPLQFPNSRNHGRFKTFLADLGGQEIYTEGYPFTWGNNRADEDYIEEKLNRMIASLHWHSTHPETKVINVFRSASDHNLLVLHSGTSENHRKQAFCFDKRWLKLPGIKEEIRAAWNQPVHGSPMFKITEKIKATRLTLLKWSRTLKTNYAKTIKRLTSEMAGLIEHGGTRNWEHWNSLKQQLDEVYKEEELY</sequence>
<dbReference type="OrthoDB" id="913635at2759"/>
<dbReference type="EMBL" id="BKCP01006049">
    <property type="protein sequence ID" value="GER41012.1"/>
    <property type="molecule type" value="Genomic_DNA"/>
</dbReference>
<dbReference type="AlphaFoldDB" id="A0A5A7Q7Q6"/>
<evidence type="ECO:0000313" key="3">
    <source>
        <dbReference type="Proteomes" id="UP000325081"/>
    </source>
</evidence>
<comment type="caution">
    <text evidence="2">The sequence shown here is derived from an EMBL/GenBank/DDBJ whole genome shotgun (WGS) entry which is preliminary data.</text>
</comment>